<keyword evidence="14" id="KW-0233">DNA recombination</keyword>
<reference evidence="16 17" key="1">
    <citation type="submission" date="2016-03" db="EMBL/GenBank/DDBJ databases">
        <title>Comparative genomics of the ectomycorrhizal sister species Rhizopogon vinicolor and Rhizopogon vesiculosus (Basidiomycota: Boletales) reveals a divergence of the mating type B locus.</title>
        <authorList>
            <person name="Mujic A.B."/>
            <person name="Kuo A."/>
            <person name="Tritt A."/>
            <person name="Lipzen A."/>
            <person name="Chen C."/>
            <person name="Johnson J."/>
            <person name="Sharma A."/>
            <person name="Barry K."/>
            <person name="Grigoriev I.V."/>
            <person name="Spatafora J.W."/>
        </authorList>
    </citation>
    <scope>NUCLEOTIDE SEQUENCE [LARGE SCALE GENOMIC DNA]</scope>
    <source>
        <strain evidence="16 17">AM-OR11-056</strain>
    </source>
</reference>
<keyword evidence="17" id="KW-1185">Reference proteome</keyword>
<evidence type="ECO:0000256" key="6">
    <source>
        <dbReference type="ARBA" id="ARBA00022741"/>
    </source>
</evidence>
<evidence type="ECO:0000256" key="10">
    <source>
        <dbReference type="ARBA" id="ARBA00022842"/>
    </source>
</evidence>
<dbReference type="OrthoDB" id="2692435at2759"/>
<dbReference type="GO" id="GO:0005524">
    <property type="term" value="F:ATP binding"/>
    <property type="evidence" value="ECO:0007669"/>
    <property type="project" value="UniProtKB-KW"/>
</dbReference>
<evidence type="ECO:0000256" key="4">
    <source>
        <dbReference type="ARBA" id="ARBA00022722"/>
    </source>
</evidence>
<evidence type="ECO:0000256" key="1">
    <source>
        <dbReference type="ARBA" id="ARBA00002180"/>
    </source>
</evidence>
<dbReference type="GO" id="GO:0003887">
    <property type="term" value="F:DNA-directed DNA polymerase activity"/>
    <property type="evidence" value="ECO:0007669"/>
    <property type="project" value="UniProtKB-KW"/>
</dbReference>
<dbReference type="STRING" id="180088.A0A1J8PHU5"/>
<name>A0A1J8PHU5_9AGAM</name>
<keyword evidence="4" id="KW-0540">Nuclease</keyword>
<dbReference type="Proteomes" id="UP000183567">
    <property type="component" value="Unassembled WGS sequence"/>
</dbReference>
<dbReference type="PANTHER" id="PTHR42648:SF11">
    <property type="entry name" value="TRANSPOSON TY4-P GAG-POL POLYPROTEIN"/>
    <property type="match status" value="1"/>
</dbReference>
<keyword evidence="6" id="KW-0547">Nucleotide-binding</keyword>
<evidence type="ECO:0000256" key="5">
    <source>
        <dbReference type="ARBA" id="ARBA00022723"/>
    </source>
</evidence>
<evidence type="ECO:0000256" key="12">
    <source>
        <dbReference type="ARBA" id="ARBA00022918"/>
    </source>
</evidence>
<keyword evidence="3" id="KW-0548">Nucleotidyltransferase</keyword>
<evidence type="ECO:0000256" key="14">
    <source>
        <dbReference type="ARBA" id="ARBA00023172"/>
    </source>
</evidence>
<proteinExistence type="predicted"/>
<dbReference type="GO" id="GO:0046872">
    <property type="term" value="F:metal ion binding"/>
    <property type="evidence" value="ECO:0007669"/>
    <property type="project" value="UniProtKB-KW"/>
</dbReference>
<protein>
    <recommendedName>
        <fullName evidence="15">Retrovirus-related Pol polyprotein from transposon TNT 1-94-like beta-barrel domain-containing protein</fullName>
    </recommendedName>
</protein>
<sequence>MGRIPHCKGHYKADCWRPGGGKEAKEPQAETQENYAFATSDLAGIAKGLKVPVDHRGAIVNSGATSHFCPDRTKFVTFQSIRPQEIYTADRSTLSAIGQGDVNIDLPLGDKWMTVVLKDMLYVPKMAFTLISANRIAGAGLAVHFEDRMCRILSPGPQRKVIAETPQVEGLYAVATQSTHHANTARTKLTINELHRVLSHISQMAIKHTVSLVDGLELDTASNPEFCDTCVKAKAIRQTFPQESKNCAKTYSKVIHTDLWGLAQTTSLGGHSYYISFTNDFSQETRLTFLKNKSEVLALYKKYKA</sequence>
<evidence type="ECO:0000256" key="3">
    <source>
        <dbReference type="ARBA" id="ARBA00022695"/>
    </source>
</evidence>
<dbReference type="AlphaFoldDB" id="A0A1J8PHU5"/>
<keyword evidence="2" id="KW-0645">Protease</keyword>
<keyword evidence="12" id="KW-0695">RNA-directed DNA polymerase</keyword>
<keyword evidence="10" id="KW-0460">Magnesium</keyword>
<evidence type="ECO:0000256" key="11">
    <source>
        <dbReference type="ARBA" id="ARBA00022908"/>
    </source>
</evidence>
<evidence type="ECO:0000256" key="13">
    <source>
        <dbReference type="ARBA" id="ARBA00022932"/>
    </source>
</evidence>
<keyword evidence="13" id="KW-0239">DNA-directed DNA polymerase</keyword>
<dbReference type="GO" id="GO:0006508">
    <property type="term" value="P:proteolysis"/>
    <property type="evidence" value="ECO:0007669"/>
    <property type="project" value="UniProtKB-KW"/>
</dbReference>
<feature type="domain" description="Retrovirus-related Pol polyprotein from transposon TNT 1-94-like beta-barrel" evidence="15">
    <location>
        <begin position="59"/>
        <end position="139"/>
    </location>
</feature>
<comment type="function">
    <text evidence="1">The aspartyl protease (PR) mediates the proteolytic cleavages of the Gag and Gag-Pol polyproteins after assembly of the VLP.</text>
</comment>
<evidence type="ECO:0000313" key="17">
    <source>
        <dbReference type="Proteomes" id="UP000183567"/>
    </source>
</evidence>
<organism evidence="16 17">
    <name type="scientific">Rhizopogon vesiculosus</name>
    <dbReference type="NCBI Taxonomy" id="180088"/>
    <lineage>
        <taxon>Eukaryota</taxon>
        <taxon>Fungi</taxon>
        <taxon>Dikarya</taxon>
        <taxon>Basidiomycota</taxon>
        <taxon>Agaricomycotina</taxon>
        <taxon>Agaricomycetes</taxon>
        <taxon>Agaricomycetidae</taxon>
        <taxon>Boletales</taxon>
        <taxon>Suillineae</taxon>
        <taxon>Rhizopogonaceae</taxon>
        <taxon>Rhizopogon</taxon>
    </lineage>
</organism>
<keyword evidence="5" id="KW-0479">Metal-binding</keyword>
<keyword evidence="13" id="KW-0808">Transferase</keyword>
<evidence type="ECO:0000256" key="2">
    <source>
        <dbReference type="ARBA" id="ARBA00022670"/>
    </source>
</evidence>
<dbReference type="GO" id="GO:0008233">
    <property type="term" value="F:peptidase activity"/>
    <property type="evidence" value="ECO:0007669"/>
    <property type="project" value="UniProtKB-KW"/>
</dbReference>
<gene>
    <name evidence="16" type="ORF">AZE42_13437</name>
</gene>
<keyword evidence="7" id="KW-0255">Endonuclease</keyword>
<dbReference type="GO" id="GO:0015074">
    <property type="term" value="P:DNA integration"/>
    <property type="evidence" value="ECO:0007669"/>
    <property type="project" value="UniProtKB-KW"/>
</dbReference>
<dbReference type="InterPro" id="IPR039537">
    <property type="entry name" value="Retrotran_Ty1/copia-like"/>
</dbReference>
<dbReference type="GO" id="GO:0006310">
    <property type="term" value="P:DNA recombination"/>
    <property type="evidence" value="ECO:0007669"/>
    <property type="project" value="UniProtKB-KW"/>
</dbReference>
<keyword evidence="8" id="KW-0378">Hydrolase</keyword>
<keyword evidence="11" id="KW-0229">DNA integration</keyword>
<dbReference type="PANTHER" id="PTHR42648">
    <property type="entry name" value="TRANSPOSASE, PUTATIVE-RELATED"/>
    <property type="match status" value="1"/>
</dbReference>
<comment type="caution">
    <text evidence="16">The sequence shown here is derived from an EMBL/GenBank/DDBJ whole genome shotgun (WGS) entry which is preliminary data.</text>
</comment>
<dbReference type="GO" id="GO:0003964">
    <property type="term" value="F:RNA-directed DNA polymerase activity"/>
    <property type="evidence" value="ECO:0007669"/>
    <property type="project" value="UniProtKB-KW"/>
</dbReference>
<evidence type="ECO:0000259" key="15">
    <source>
        <dbReference type="Pfam" id="PF22936"/>
    </source>
</evidence>
<dbReference type="GO" id="GO:0004519">
    <property type="term" value="F:endonuclease activity"/>
    <property type="evidence" value="ECO:0007669"/>
    <property type="project" value="UniProtKB-KW"/>
</dbReference>
<evidence type="ECO:0000256" key="9">
    <source>
        <dbReference type="ARBA" id="ARBA00022840"/>
    </source>
</evidence>
<dbReference type="InterPro" id="IPR054722">
    <property type="entry name" value="PolX-like_BBD"/>
</dbReference>
<evidence type="ECO:0000256" key="7">
    <source>
        <dbReference type="ARBA" id="ARBA00022759"/>
    </source>
</evidence>
<accession>A0A1J8PHU5</accession>
<keyword evidence="9" id="KW-0067">ATP-binding</keyword>
<evidence type="ECO:0000313" key="16">
    <source>
        <dbReference type="EMBL" id="OJA08822.1"/>
    </source>
</evidence>
<dbReference type="Pfam" id="PF22936">
    <property type="entry name" value="Pol_BBD"/>
    <property type="match status" value="1"/>
</dbReference>
<dbReference type="EMBL" id="LVVM01006187">
    <property type="protein sequence ID" value="OJA08822.1"/>
    <property type="molecule type" value="Genomic_DNA"/>
</dbReference>
<evidence type="ECO:0000256" key="8">
    <source>
        <dbReference type="ARBA" id="ARBA00022801"/>
    </source>
</evidence>